<evidence type="ECO:0000313" key="3">
    <source>
        <dbReference type="EMBL" id="JAA60654.1"/>
    </source>
</evidence>
<accession>L7MBW8</accession>
<proteinExistence type="evidence at transcript level"/>
<keyword evidence="2" id="KW-0732">Signal</keyword>
<reference evidence="3" key="2">
    <citation type="journal article" date="2015" name="J. Proteomics">
        <title>Sexual differences in the sialomes of the zebra tick, Rhipicephalus pulchellus.</title>
        <authorList>
            <person name="Tan A.W."/>
            <person name="Francischetti I.M."/>
            <person name="Slovak M."/>
            <person name="Kini R.M."/>
            <person name="Ribeiro J.M."/>
        </authorList>
    </citation>
    <scope>NUCLEOTIDE SEQUENCE</scope>
    <source>
        <tissue evidence="3">Salivary gland</tissue>
    </source>
</reference>
<feature type="signal peptide" evidence="2">
    <location>
        <begin position="1"/>
        <end position="21"/>
    </location>
</feature>
<reference evidence="3" key="1">
    <citation type="submission" date="2012-11" db="EMBL/GenBank/DDBJ databases">
        <authorList>
            <person name="Lucero-Rivera Y.E."/>
            <person name="Tovar-Ramirez D."/>
        </authorList>
    </citation>
    <scope>NUCLEOTIDE SEQUENCE</scope>
    <source>
        <tissue evidence="3">Salivary gland</tissue>
    </source>
</reference>
<feature type="chain" id="PRO_5003981548" evidence="2">
    <location>
        <begin position="22"/>
        <end position="205"/>
    </location>
</feature>
<dbReference type="AlphaFoldDB" id="L7MBW8"/>
<organism evidence="3">
    <name type="scientific">Rhipicephalus pulchellus</name>
    <name type="common">Yellow backed tick</name>
    <name type="synonym">Dermacentor pulchellus</name>
    <dbReference type="NCBI Taxonomy" id="72859"/>
    <lineage>
        <taxon>Eukaryota</taxon>
        <taxon>Metazoa</taxon>
        <taxon>Ecdysozoa</taxon>
        <taxon>Arthropoda</taxon>
        <taxon>Chelicerata</taxon>
        <taxon>Arachnida</taxon>
        <taxon>Acari</taxon>
        <taxon>Parasitiformes</taxon>
        <taxon>Ixodida</taxon>
        <taxon>Ixodoidea</taxon>
        <taxon>Ixodidae</taxon>
        <taxon>Rhipicephalinae</taxon>
        <taxon>Rhipicephalus</taxon>
        <taxon>Rhipicephalus</taxon>
    </lineage>
</organism>
<feature type="region of interest" description="Disordered" evidence="1">
    <location>
        <begin position="181"/>
        <end position="205"/>
    </location>
</feature>
<evidence type="ECO:0000256" key="1">
    <source>
        <dbReference type="SAM" id="MobiDB-lite"/>
    </source>
</evidence>
<dbReference type="EMBL" id="GACK01004380">
    <property type="protein sequence ID" value="JAA60654.1"/>
    <property type="molecule type" value="mRNA"/>
</dbReference>
<evidence type="ECO:0000256" key="2">
    <source>
        <dbReference type="SAM" id="SignalP"/>
    </source>
</evidence>
<protein>
    <submittedName>
        <fullName evidence="3">Putative group i salivary lipocalin</fullName>
    </submittedName>
</protein>
<dbReference type="Gene3D" id="2.40.128.20">
    <property type="match status" value="1"/>
</dbReference>
<name>L7MBW8_RHIPC</name>
<sequence length="205" mass="23632">MRCVVATTVAVIIILCPGSRSDAVNSASANTFRKFWNMNNAYLRWSATDGMFTPCQWYARDEMTDNGVKVTAWFFVDHTKAWRKSVFRQQQWIFGDDNKMRWRRSDGLTVKKLLLDDGKACGVIEYEEYDSVGEEECREESKGTETCIYGGKRIELLVNSDHKDNVPDECTRFYEERRNGTQDTRNRDVKICGNSTEIPKASPVH</sequence>
<feature type="compositionally biased region" description="Basic and acidic residues" evidence="1">
    <location>
        <begin position="181"/>
        <end position="190"/>
    </location>
</feature>
<dbReference type="InterPro" id="IPR012674">
    <property type="entry name" value="Calycin"/>
</dbReference>